<reference evidence="5 6" key="1">
    <citation type="submission" date="2019-10" db="EMBL/GenBank/DDBJ databases">
        <title>Dictyobacter vulcani sp. nov., within the class Ktedonobacteria, isolated from soil of volcanic Mt. Zao.</title>
        <authorList>
            <person name="Zheng Y."/>
            <person name="Wang C.M."/>
            <person name="Sakai Y."/>
            <person name="Abe K."/>
            <person name="Yokota A."/>
            <person name="Yabe S."/>
        </authorList>
    </citation>
    <scope>NUCLEOTIDE SEQUENCE [LARGE SCALE GENOMIC DNA]</scope>
    <source>
        <strain evidence="5 6">W12</strain>
    </source>
</reference>
<dbReference type="NCBIfam" id="TIGR00667">
    <property type="entry name" value="aat"/>
    <property type="match status" value="1"/>
</dbReference>
<evidence type="ECO:0000256" key="2">
    <source>
        <dbReference type="ARBA" id="ARBA00022679"/>
    </source>
</evidence>
<dbReference type="AlphaFoldDB" id="A0A5J4KSP5"/>
<evidence type="ECO:0000256" key="3">
    <source>
        <dbReference type="ARBA" id="ARBA00023315"/>
    </source>
</evidence>
<sequence length="171" mass="19784">MAEESGEINWYAPDPRAILEHERLHVSRSLKTTLRKNIYEIRMDTAFEQVIRRCGQRQETWINEEFIQTYTYLYTKGLAHSVEAWREGYLVGGLYGVAIGGAFMGESMFSSATDASKVCLVALVEHLRSHGYLLHDTQFITPHLATLGVIEISRREYEQRLRQALQLRCSW</sequence>
<dbReference type="GO" id="GO:0030163">
    <property type="term" value="P:protein catabolic process"/>
    <property type="evidence" value="ECO:0007669"/>
    <property type="project" value="UniProtKB-UniRule"/>
</dbReference>
<comment type="caution">
    <text evidence="5">The sequence shown here is derived from an EMBL/GenBank/DDBJ whole genome shotgun (WGS) entry which is preliminary data.</text>
</comment>
<gene>
    <name evidence="4 5" type="primary">aat</name>
    <name evidence="5" type="ORF">KDW_35990</name>
</gene>
<comment type="function">
    <text evidence="4">Functions in the N-end rule pathway of protein degradation where it conjugates Leu, Phe and, less efficiently, Met from aminoacyl-tRNAs to the N-termini of proteins containing an N-terminal arginine or lysine.</text>
</comment>
<comment type="catalytic activity">
    <reaction evidence="4">
        <text>N-terminal L-arginyl-[protein] + L-leucyl-tRNA(Leu) = N-terminal L-leucyl-L-arginyl-[protein] + tRNA(Leu) + H(+)</text>
        <dbReference type="Rhea" id="RHEA:50416"/>
        <dbReference type="Rhea" id="RHEA-COMP:9613"/>
        <dbReference type="Rhea" id="RHEA-COMP:9622"/>
        <dbReference type="Rhea" id="RHEA-COMP:12672"/>
        <dbReference type="Rhea" id="RHEA-COMP:12673"/>
        <dbReference type="ChEBI" id="CHEBI:15378"/>
        <dbReference type="ChEBI" id="CHEBI:64719"/>
        <dbReference type="ChEBI" id="CHEBI:78442"/>
        <dbReference type="ChEBI" id="CHEBI:78494"/>
        <dbReference type="ChEBI" id="CHEBI:133044"/>
        <dbReference type="EC" id="2.3.2.6"/>
    </reaction>
</comment>
<comment type="subcellular location">
    <subcellularLocation>
        <location evidence="4">Cytoplasm</location>
    </subcellularLocation>
</comment>
<dbReference type="GO" id="GO:0008914">
    <property type="term" value="F:leucyl-tRNA--protein transferase activity"/>
    <property type="evidence" value="ECO:0007669"/>
    <property type="project" value="UniProtKB-UniRule"/>
</dbReference>
<dbReference type="InterPro" id="IPR004616">
    <property type="entry name" value="Leu/Phe-tRNA_Trfase"/>
</dbReference>
<keyword evidence="6" id="KW-1185">Reference proteome</keyword>
<dbReference type="PANTHER" id="PTHR30098">
    <property type="entry name" value="LEUCYL/PHENYLALANYL-TRNA--PROTEIN TRANSFERASE"/>
    <property type="match status" value="1"/>
</dbReference>
<dbReference type="EC" id="2.3.2.6" evidence="4"/>
<comment type="catalytic activity">
    <reaction evidence="4">
        <text>L-phenylalanyl-tRNA(Phe) + an N-terminal L-alpha-aminoacyl-[protein] = an N-terminal L-phenylalanyl-L-alpha-aminoacyl-[protein] + tRNA(Phe)</text>
        <dbReference type="Rhea" id="RHEA:43632"/>
        <dbReference type="Rhea" id="RHEA-COMP:9668"/>
        <dbReference type="Rhea" id="RHEA-COMP:9699"/>
        <dbReference type="Rhea" id="RHEA-COMP:10636"/>
        <dbReference type="Rhea" id="RHEA-COMP:10637"/>
        <dbReference type="ChEBI" id="CHEBI:78442"/>
        <dbReference type="ChEBI" id="CHEBI:78531"/>
        <dbReference type="ChEBI" id="CHEBI:78597"/>
        <dbReference type="ChEBI" id="CHEBI:83561"/>
        <dbReference type="EC" id="2.3.2.6"/>
    </reaction>
</comment>
<name>A0A5J4KSP5_9CHLR</name>
<accession>A0A5J4KSP5</accession>
<keyword evidence="1 4" id="KW-0963">Cytoplasm</keyword>
<evidence type="ECO:0000256" key="1">
    <source>
        <dbReference type="ARBA" id="ARBA00022490"/>
    </source>
</evidence>
<evidence type="ECO:0000313" key="6">
    <source>
        <dbReference type="Proteomes" id="UP000326912"/>
    </source>
</evidence>
<dbReference type="GO" id="GO:0005737">
    <property type="term" value="C:cytoplasm"/>
    <property type="evidence" value="ECO:0007669"/>
    <property type="project" value="UniProtKB-SubCell"/>
</dbReference>
<dbReference type="HAMAP" id="MF_00688">
    <property type="entry name" value="Leu_Phe_trans"/>
    <property type="match status" value="1"/>
</dbReference>
<comment type="catalytic activity">
    <reaction evidence="4">
        <text>N-terminal L-lysyl-[protein] + L-leucyl-tRNA(Leu) = N-terminal L-leucyl-L-lysyl-[protein] + tRNA(Leu) + H(+)</text>
        <dbReference type="Rhea" id="RHEA:12340"/>
        <dbReference type="Rhea" id="RHEA-COMP:9613"/>
        <dbReference type="Rhea" id="RHEA-COMP:9622"/>
        <dbReference type="Rhea" id="RHEA-COMP:12670"/>
        <dbReference type="Rhea" id="RHEA-COMP:12671"/>
        <dbReference type="ChEBI" id="CHEBI:15378"/>
        <dbReference type="ChEBI" id="CHEBI:65249"/>
        <dbReference type="ChEBI" id="CHEBI:78442"/>
        <dbReference type="ChEBI" id="CHEBI:78494"/>
        <dbReference type="ChEBI" id="CHEBI:133043"/>
        <dbReference type="EC" id="2.3.2.6"/>
    </reaction>
</comment>
<dbReference type="PANTHER" id="PTHR30098:SF2">
    <property type="entry name" value="LEUCYL_PHENYLALANYL-TRNA--PROTEIN TRANSFERASE"/>
    <property type="match status" value="1"/>
</dbReference>
<dbReference type="InterPro" id="IPR016181">
    <property type="entry name" value="Acyl_CoA_acyltransferase"/>
</dbReference>
<keyword evidence="2 4" id="KW-0808">Transferase</keyword>
<dbReference type="Pfam" id="PF03588">
    <property type="entry name" value="Leu_Phe_trans"/>
    <property type="match status" value="1"/>
</dbReference>
<dbReference type="EMBL" id="BKZW01000001">
    <property type="protein sequence ID" value="GER89437.1"/>
    <property type="molecule type" value="Genomic_DNA"/>
</dbReference>
<keyword evidence="3 4" id="KW-0012">Acyltransferase</keyword>
<dbReference type="Gene3D" id="3.40.630.70">
    <property type="entry name" value="Leucyl/phenylalanyl-tRNA-protein transferase, C-terminal domain"/>
    <property type="match status" value="1"/>
</dbReference>
<evidence type="ECO:0000256" key="4">
    <source>
        <dbReference type="HAMAP-Rule" id="MF_00688"/>
    </source>
</evidence>
<dbReference type="SUPFAM" id="SSF55729">
    <property type="entry name" value="Acyl-CoA N-acyltransferases (Nat)"/>
    <property type="match status" value="1"/>
</dbReference>
<dbReference type="Proteomes" id="UP000326912">
    <property type="component" value="Unassembled WGS sequence"/>
</dbReference>
<dbReference type="FunFam" id="3.40.630.70:FF:000001">
    <property type="entry name" value="Leucyl/phenylalanyl-tRNA--protein transferase"/>
    <property type="match status" value="1"/>
</dbReference>
<organism evidence="5 6">
    <name type="scientific">Dictyobacter vulcani</name>
    <dbReference type="NCBI Taxonomy" id="2607529"/>
    <lineage>
        <taxon>Bacteria</taxon>
        <taxon>Bacillati</taxon>
        <taxon>Chloroflexota</taxon>
        <taxon>Ktedonobacteria</taxon>
        <taxon>Ktedonobacterales</taxon>
        <taxon>Dictyobacteraceae</taxon>
        <taxon>Dictyobacter</taxon>
    </lineage>
</organism>
<proteinExistence type="inferred from homology"/>
<comment type="similarity">
    <text evidence="4">Belongs to the L/F-transferase family.</text>
</comment>
<protein>
    <recommendedName>
        <fullName evidence="4">Leucyl/phenylalanyl-tRNA--protein transferase</fullName>
        <ecNumber evidence="4">2.3.2.6</ecNumber>
    </recommendedName>
    <alternativeName>
        <fullName evidence="4">L/F-transferase</fullName>
    </alternativeName>
    <alternativeName>
        <fullName evidence="4">Leucyltransferase</fullName>
    </alternativeName>
    <alternativeName>
        <fullName evidence="4">Phenyalanyltransferase</fullName>
    </alternativeName>
</protein>
<dbReference type="InterPro" id="IPR042203">
    <property type="entry name" value="Leu/Phe-tRNA_Trfase_C"/>
</dbReference>
<evidence type="ECO:0000313" key="5">
    <source>
        <dbReference type="EMBL" id="GER89437.1"/>
    </source>
</evidence>